<dbReference type="RefSeq" id="WP_131892664.1">
    <property type="nucleotide sequence ID" value="NZ_SMKU01000049.1"/>
</dbReference>
<protein>
    <submittedName>
        <fullName evidence="1">Uncharacterized protein</fullName>
    </submittedName>
</protein>
<dbReference type="EMBL" id="SMKU01000049">
    <property type="protein sequence ID" value="TDD90767.1"/>
    <property type="molecule type" value="Genomic_DNA"/>
</dbReference>
<gene>
    <name evidence="1" type="ORF">E1298_12765</name>
</gene>
<organism evidence="1 2">
    <name type="scientific">Actinomadura rubrisoli</name>
    <dbReference type="NCBI Taxonomy" id="2530368"/>
    <lineage>
        <taxon>Bacteria</taxon>
        <taxon>Bacillati</taxon>
        <taxon>Actinomycetota</taxon>
        <taxon>Actinomycetes</taxon>
        <taxon>Streptosporangiales</taxon>
        <taxon>Thermomonosporaceae</taxon>
        <taxon>Actinomadura</taxon>
    </lineage>
</organism>
<proteinExistence type="predicted"/>
<dbReference type="Proteomes" id="UP000294513">
    <property type="component" value="Unassembled WGS sequence"/>
</dbReference>
<dbReference type="OrthoDB" id="48550at1988"/>
<dbReference type="AlphaFoldDB" id="A0A4V2YXU1"/>
<evidence type="ECO:0000313" key="2">
    <source>
        <dbReference type="Proteomes" id="UP000294513"/>
    </source>
</evidence>
<reference evidence="1 2" key="1">
    <citation type="submission" date="2019-03" db="EMBL/GenBank/DDBJ databases">
        <title>Draft genome sequences of novel Actinobacteria.</title>
        <authorList>
            <person name="Sahin N."/>
            <person name="Ay H."/>
            <person name="Saygin H."/>
        </authorList>
    </citation>
    <scope>NUCLEOTIDE SEQUENCE [LARGE SCALE GENOMIC DNA]</scope>
    <source>
        <strain evidence="1 2">H3C3</strain>
    </source>
</reference>
<keyword evidence="2" id="KW-1185">Reference proteome</keyword>
<sequence length="210" mass="21714">MGTPKYPDDWAARFAALENGVKDALTAARSRVKFARLLAQMLTVGEGNDRIEIDPTSRTITFYLTGPEVPAARLLASEGTGYTVLVMASTHQAGAVAATPATANVESGGWYASLHSQSSPGARAEYQAKIEPSGQACTAQTTALGGGTPTQNRITLWTSGELEILADVGTWIQGRSGAPAAGSGGGYLYATAAGALRWRGPTTDTQIAPA</sequence>
<accession>A0A4V2YXU1</accession>
<comment type="caution">
    <text evidence="1">The sequence shown here is derived from an EMBL/GenBank/DDBJ whole genome shotgun (WGS) entry which is preliminary data.</text>
</comment>
<name>A0A4V2YXU1_9ACTN</name>
<evidence type="ECO:0000313" key="1">
    <source>
        <dbReference type="EMBL" id="TDD90767.1"/>
    </source>
</evidence>